<keyword evidence="2" id="KW-0677">Repeat</keyword>
<dbReference type="PATRIC" id="fig|176280.10.peg.516"/>
<dbReference type="InterPro" id="IPR018357">
    <property type="entry name" value="Hexapep_transf_CS"/>
</dbReference>
<proteinExistence type="predicted"/>
<dbReference type="InterPro" id="IPR001451">
    <property type="entry name" value="Hexapep"/>
</dbReference>
<dbReference type="KEGG" id="sep:SE_0545"/>
<evidence type="ECO:0000313" key="3">
    <source>
        <dbReference type="EMBL" id="AAO04142.1"/>
    </source>
</evidence>
<dbReference type="Proteomes" id="UP000001411">
    <property type="component" value="Chromosome"/>
</dbReference>
<accession>A0A0H2VF60</accession>
<dbReference type="PANTHER" id="PTHR43300">
    <property type="entry name" value="ACETYLTRANSFERASE"/>
    <property type="match status" value="1"/>
</dbReference>
<dbReference type="GO" id="GO:0016740">
    <property type="term" value="F:transferase activity"/>
    <property type="evidence" value="ECO:0007669"/>
    <property type="project" value="UniProtKB-KW"/>
</dbReference>
<dbReference type="PANTHER" id="PTHR43300:SF6">
    <property type="entry name" value="ACETYLTRANSFERASE YVOF-RELATED"/>
    <property type="match status" value="1"/>
</dbReference>
<dbReference type="eggNOG" id="COG0110">
    <property type="taxonomic scope" value="Bacteria"/>
</dbReference>
<evidence type="ECO:0000256" key="2">
    <source>
        <dbReference type="ARBA" id="ARBA00022737"/>
    </source>
</evidence>
<dbReference type="InterPro" id="IPR011004">
    <property type="entry name" value="Trimer_LpxA-like_sf"/>
</dbReference>
<gene>
    <name evidence="3" type="ordered locus">SE_0545</name>
</gene>
<dbReference type="AlphaFoldDB" id="A0A0H2VF60"/>
<organism evidence="3 4">
    <name type="scientific">Staphylococcus epidermidis (strain ATCC 12228 / FDA PCI 1200)</name>
    <dbReference type="NCBI Taxonomy" id="176280"/>
    <lineage>
        <taxon>Bacteria</taxon>
        <taxon>Bacillati</taxon>
        <taxon>Bacillota</taxon>
        <taxon>Bacilli</taxon>
        <taxon>Bacillales</taxon>
        <taxon>Staphylococcaceae</taxon>
        <taxon>Staphylococcus</taxon>
    </lineage>
</organism>
<dbReference type="Pfam" id="PF00132">
    <property type="entry name" value="Hexapep"/>
    <property type="match status" value="1"/>
</dbReference>
<name>A0A0H2VF60_STAES</name>
<dbReference type="HOGENOM" id="CLU_051638_16_1_9"/>
<dbReference type="RefSeq" id="WP_001832606.1">
    <property type="nucleotide sequence ID" value="NC_004461.1"/>
</dbReference>
<evidence type="ECO:0000256" key="1">
    <source>
        <dbReference type="ARBA" id="ARBA00022679"/>
    </source>
</evidence>
<reference evidence="3 4" key="1">
    <citation type="journal article" date="2003" name="Mol. Microbiol.">
        <title>Genome-based analysis of virulence genes in a non-biofilm-forming Staphylococcus epidermidis strain (ATCC 12228).</title>
        <authorList>
            <person name="Zhang Y.Q."/>
            <person name="Ren S.X."/>
            <person name="Li H.L."/>
            <person name="Wang Y.X."/>
            <person name="Fu G."/>
            <person name="Yang J."/>
            <person name="Qin Z.Q."/>
            <person name="Miao Y.G."/>
            <person name="Wang W.Y."/>
            <person name="Chen R.S."/>
            <person name="Shen Y."/>
            <person name="Chen Z."/>
            <person name="Yuan Z.H."/>
            <person name="Zhao G.P."/>
            <person name="Qu D."/>
            <person name="Danchin A."/>
            <person name="Wen Y.M."/>
        </authorList>
    </citation>
    <scope>NUCLEOTIDE SEQUENCE [LARGE SCALE GENOMIC DNA]</scope>
    <source>
        <strain evidence="4">ATCC 12228 / FDA PCI 1200</strain>
    </source>
</reference>
<dbReference type="GeneID" id="50019308"/>
<dbReference type="PROSITE" id="PS00101">
    <property type="entry name" value="HEXAPEP_TRANSFERASES"/>
    <property type="match status" value="1"/>
</dbReference>
<evidence type="ECO:0000313" key="4">
    <source>
        <dbReference type="Proteomes" id="UP000001411"/>
    </source>
</evidence>
<dbReference type="InterPro" id="IPR050179">
    <property type="entry name" value="Trans_hexapeptide_repeat"/>
</dbReference>
<dbReference type="SUPFAM" id="SSF51161">
    <property type="entry name" value="Trimeric LpxA-like enzymes"/>
    <property type="match status" value="1"/>
</dbReference>
<dbReference type="EMBL" id="AE015929">
    <property type="protein sequence ID" value="AAO04142.1"/>
    <property type="molecule type" value="Genomic_DNA"/>
</dbReference>
<dbReference type="Gene3D" id="2.160.10.10">
    <property type="entry name" value="Hexapeptide repeat proteins"/>
    <property type="match status" value="1"/>
</dbReference>
<dbReference type="OrthoDB" id="9801697at2"/>
<keyword evidence="1 3" id="KW-0808">Transferase</keyword>
<dbReference type="CDD" id="cd04647">
    <property type="entry name" value="LbH_MAT_like"/>
    <property type="match status" value="1"/>
</dbReference>
<sequence>MIILRRLSKEKHHQVNPLWHIYRKIKFVKVLKQTLIIEIARFVPSMKLKNKIYKKLLKMDVGNHTSFAYKVLPDLFYPEYISVGKNTVIGYNTTILTHEVLVDEWRVGKVIIGDYTLIGANTTILPGITIGNHVKIGAGTVVSKDVPDYSFAFGNPMQIQLDSGGDNEWHKKKITSFQ</sequence>
<protein>
    <submittedName>
        <fullName evidence="3">O-acetyltransferase</fullName>
    </submittedName>
</protein>